<accession>A0A1G9XWN9</accession>
<dbReference type="SMART" id="SM00226">
    <property type="entry name" value="LMWPc"/>
    <property type="match status" value="1"/>
</dbReference>
<feature type="domain" description="Phosphotyrosine protein phosphatase I" evidence="2">
    <location>
        <begin position="5"/>
        <end position="144"/>
    </location>
</feature>
<dbReference type="InterPro" id="IPR036196">
    <property type="entry name" value="Ptyr_pPase_sf"/>
</dbReference>
<name>A0A1G9XWN9_9FIRM</name>
<dbReference type="PANTHER" id="PTHR11717">
    <property type="entry name" value="LOW MOLECULAR WEIGHT PROTEIN TYROSINE PHOSPHATASE"/>
    <property type="match status" value="1"/>
</dbReference>
<sequence>MSAYKKVIFVCSENTSRSPMAATILANLMPELKVESRGMVVLFSEPYNPKAVAVAAKHEVIIPNNSSEEINAKDFGNDTLVLTMNSAMKQKIYDTFDEAINVYTLSEYAGFPDKEIINPYGKGMDEYNLCFEQIYELVDIIAKDLIDKDSNSDEEESVEEDSSLDDANKDDTLKTPVVNGNNKRQGKGQINNN</sequence>
<evidence type="ECO:0000313" key="4">
    <source>
        <dbReference type="Proteomes" id="UP000187651"/>
    </source>
</evidence>
<dbReference type="EMBL" id="FNHZ01000004">
    <property type="protein sequence ID" value="SDN00565.1"/>
    <property type="molecule type" value="Genomic_DNA"/>
</dbReference>
<dbReference type="RefSeq" id="WP_074521724.1">
    <property type="nucleotide sequence ID" value="NZ_FNHZ01000004.1"/>
</dbReference>
<evidence type="ECO:0000313" key="3">
    <source>
        <dbReference type="EMBL" id="SDN00565.1"/>
    </source>
</evidence>
<dbReference type="InterPro" id="IPR023485">
    <property type="entry name" value="Ptyr_pPase"/>
</dbReference>
<dbReference type="Gene3D" id="3.40.50.2300">
    <property type="match status" value="1"/>
</dbReference>
<feature type="region of interest" description="Disordered" evidence="1">
    <location>
        <begin position="149"/>
        <end position="193"/>
    </location>
</feature>
<dbReference type="Pfam" id="PF01451">
    <property type="entry name" value="LMWPc"/>
    <property type="match status" value="1"/>
</dbReference>
<feature type="compositionally biased region" description="Acidic residues" evidence="1">
    <location>
        <begin position="152"/>
        <end position="164"/>
    </location>
</feature>
<reference evidence="4" key="1">
    <citation type="submission" date="2016-10" db="EMBL/GenBank/DDBJ databases">
        <authorList>
            <person name="Varghese N."/>
            <person name="Submissions S."/>
        </authorList>
    </citation>
    <scope>NUCLEOTIDE SEQUENCE [LARGE SCALE GENOMIC DNA]</scope>
    <source>
        <strain evidence="4">M83</strain>
    </source>
</reference>
<evidence type="ECO:0000256" key="1">
    <source>
        <dbReference type="SAM" id="MobiDB-lite"/>
    </source>
</evidence>
<dbReference type="InterPro" id="IPR050438">
    <property type="entry name" value="LMW_PTPase"/>
</dbReference>
<dbReference type="Proteomes" id="UP000187651">
    <property type="component" value="Unassembled WGS sequence"/>
</dbReference>
<gene>
    <name evidence="3" type="ORF">SAMN05216544_1651</name>
</gene>
<dbReference type="SUPFAM" id="SSF52788">
    <property type="entry name" value="Phosphotyrosine protein phosphatases I"/>
    <property type="match status" value="1"/>
</dbReference>
<dbReference type="AlphaFoldDB" id="A0A1G9XWN9"/>
<protein>
    <submittedName>
        <fullName evidence="3">Protein-tyrosine phosphatase</fullName>
    </submittedName>
</protein>
<keyword evidence="4" id="KW-1185">Reference proteome</keyword>
<dbReference type="GO" id="GO:0004725">
    <property type="term" value="F:protein tyrosine phosphatase activity"/>
    <property type="evidence" value="ECO:0007669"/>
    <property type="project" value="TreeGrafter"/>
</dbReference>
<organism evidence="3 4">
    <name type="scientific">Lachnospira pectinoschiza</name>
    <dbReference type="NCBI Taxonomy" id="28052"/>
    <lineage>
        <taxon>Bacteria</taxon>
        <taxon>Bacillati</taxon>
        <taxon>Bacillota</taxon>
        <taxon>Clostridia</taxon>
        <taxon>Lachnospirales</taxon>
        <taxon>Lachnospiraceae</taxon>
        <taxon>Lachnospira</taxon>
    </lineage>
</organism>
<dbReference type="PANTHER" id="PTHR11717:SF31">
    <property type="entry name" value="LOW MOLECULAR WEIGHT PROTEIN-TYROSINE-PHOSPHATASE ETP-RELATED"/>
    <property type="match status" value="1"/>
</dbReference>
<feature type="compositionally biased region" description="Polar residues" evidence="1">
    <location>
        <begin position="178"/>
        <end position="193"/>
    </location>
</feature>
<evidence type="ECO:0000259" key="2">
    <source>
        <dbReference type="SMART" id="SM00226"/>
    </source>
</evidence>
<proteinExistence type="predicted"/>